<dbReference type="InterPro" id="IPR015422">
    <property type="entry name" value="PyrdxlP-dep_Trfase_small"/>
</dbReference>
<sequence>MSSNQSDNDETHRGWTYESLSAARQTLISPAVKLSYKKPLWIVRGERQFLYDHNGVEYLDAYNNVCHLGHCHPAVVQAVSKQMAILNTNTRYLHTAIVEYASRITATCPPELSVCIFVNSGSEANELALRLAYAYTRQKDLIVLDSAYHGNTNAVVEMSPYKTDHPDGPRAPSHVHKVVAPDDYRGLYRRDKYAPAELGPLYAKHVEETVRKIEHEGRKVAAFFCEGILGCAGQIVLPPGYLASCYKAVRQSGGVCVADEVQVGFGRAGTHMWVFQTQDVVPDIVTLGKPIGNGFPIGAVITRPEIARALGRLEYFNTFGGNPVACKAGLAVLDAIAAEGFMENARVVGNHLLSSLRALARKHPVIGDVRGMGLFLGVELVLDRHTLEPATALTSRVIDAIQQNDKILLGTDGPFNNVVKIKPPLCFTVADADKVIAAFDSALKQETQNATILAKL</sequence>
<reference evidence="5" key="1">
    <citation type="submission" date="2011-02" db="EMBL/GenBank/DDBJ databases">
        <title>The Genome Sequence of Capsaspora owczarzaki ATCC 30864.</title>
        <authorList>
            <person name="Russ C."/>
            <person name="Cuomo C."/>
            <person name="Burger G."/>
            <person name="Gray M.W."/>
            <person name="Holland P.W.H."/>
            <person name="King N."/>
            <person name="Lang F.B.F."/>
            <person name="Roger A.J."/>
            <person name="Ruiz-Trillo I."/>
            <person name="Young S.K."/>
            <person name="Zeng Q."/>
            <person name="Gargeya S."/>
            <person name="Alvarado L."/>
            <person name="Berlin A."/>
            <person name="Chapman S.B."/>
            <person name="Chen Z."/>
            <person name="Freedman E."/>
            <person name="Gellesch M."/>
            <person name="Goldberg J."/>
            <person name="Griggs A."/>
            <person name="Gujja S."/>
            <person name="Heilman E."/>
            <person name="Heiman D."/>
            <person name="Howarth C."/>
            <person name="Mehta T."/>
            <person name="Neiman D."/>
            <person name="Pearson M."/>
            <person name="Roberts A."/>
            <person name="Saif S."/>
            <person name="Shea T."/>
            <person name="Shenoy N."/>
            <person name="Sisk P."/>
            <person name="Stolte C."/>
            <person name="Sykes S."/>
            <person name="White J."/>
            <person name="Yandava C."/>
            <person name="Haas B."/>
            <person name="Nusbaum C."/>
            <person name="Birren B."/>
        </authorList>
    </citation>
    <scope>NUCLEOTIDE SEQUENCE</scope>
    <source>
        <strain evidence="5">ATCC 30864</strain>
    </source>
</reference>
<dbReference type="InterPro" id="IPR015424">
    <property type="entry name" value="PyrdxlP-dep_Trfase"/>
</dbReference>
<name>A0A0D2WTS7_CAPO3</name>
<dbReference type="SUPFAM" id="SSF53383">
    <property type="entry name" value="PLP-dependent transferases"/>
    <property type="match status" value="1"/>
</dbReference>
<dbReference type="RefSeq" id="XP_004346261.2">
    <property type="nucleotide sequence ID" value="XM_004346211.2"/>
</dbReference>
<dbReference type="Gene3D" id="3.90.1150.10">
    <property type="entry name" value="Aspartate Aminotransferase, domain 1"/>
    <property type="match status" value="1"/>
</dbReference>
<dbReference type="EMBL" id="KE346368">
    <property type="protein sequence ID" value="KJE95098.1"/>
    <property type="molecule type" value="Genomic_DNA"/>
</dbReference>
<protein>
    <submittedName>
        <fullName evidence="4">Class-III aminotransferase</fullName>
    </submittedName>
</protein>
<dbReference type="AlphaFoldDB" id="A0A0D2WTS7"/>
<dbReference type="InterPro" id="IPR049704">
    <property type="entry name" value="Aminotrans_3_PPA_site"/>
</dbReference>
<evidence type="ECO:0000256" key="3">
    <source>
        <dbReference type="RuleBase" id="RU003560"/>
    </source>
</evidence>
<dbReference type="Pfam" id="PF00202">
    <property type="entry name" value="Aminotran_3"/>
    <property type="match status" value="1"/>
</dbReference>
<dbReference type="PANTHER" id="PTHR45688">
    <property type="match status" value="1"/>
</dbReference>
<dbReference type="CDD" id="cd00610">
    <property type="entry name" value="OAT_like"/>
    <property type="match status" value="1"/>
</dbReference>
<gene>
    <name evidence="4" type="ORF">CAOG_005588</name>
</gene>
<dbReference type="PhylomeDB" id="A0A0D2WTS7"/>
<dbReference type="GO" id="GO:0030170">
    <property type="term" value="F:pyridoxal phosphate binding"/>
    <property type="evidence" value="ECO:0007669"/>
    <property type="project" value="InterPro"/>
</dbReference>
<accession>A0A0D2WTS7</accession>
<dbReference type="OrthoDB" id="10261433at2759"/>
<dbReference type="GO" id="GO:0005739">
    <property type="term" value="C:mitochondrion"/>
    <property type="evidence" value="ECO:0007669"/>
    <property type="project" value="TreeGrafter"/>
</dbReference>
<dbReference type="InParanoid" id="A0A0D2WTS7"/>
<comment type="similarity">
    <text evidence="1 3">Belongs to the class-III pyridoxal-phosphate-dependent aminotransferase family.</text>
</comment>
<dbReference type="PROSITE" id="PS00600">
    <property type="entry name" value="AA_TRANSFER_CLASS_3"/>
    <property type="match status" value="1"/>
</dbReference>
<keyword evidence="4" id="KW-0808">Transferase</keyword>
<proteinExistence type="inferred from homology"/>
<dbReference type="Proteomes" id="UP000008743">
    <property type="component" value="Unassembled WGS sequence"/>
</dbReference>
<dbReference type="Gene3D" id="3.40.640.10">
    <property type="entry name" value="Type I PLP-dependent aspartate aminotransferase-like (Major domain)"/>
    <property type="match status" value="1"/>
</dbReference>
<dbReference type="PIRSF" id="PIRSF000521">
    <property type="entry name" value="Transaminase_4ab_Lys_Orn"/>
    <property type="match status" value="1"/>
</dbReference>
<evidence type="ECO:0000256" key="1">
    <source>
        <dbReference type="ARBA" id="ARBA00008954"/>
    </source>
</evidence>
<dbReference type="FunCoup" id="A0A0D2WTS7">
    <property type="interactions" value="6"/>
</dbReference>
<dbReference type="InterPro" id="IPR015421">
    <property type="entry name" value="PyrdxlP-dep_Trfase_major"/>
</dbReference>
<keyword evidence="2 3" id="KW-0663">Pyridoxal phosphate</keyword>
<evidence type="ECO:0000313" key="4">
    <source>
        <dbReference type="EMBL" id="KJE95098.1"/>
    </source>
</evidence>
<keyword evidence="5" id="KW-1185">Reference proteome</keyword>
<dbReference type="STRING" id="595528.A0A0D2WTS7"/>
<evidence type="ECO:0000313" key="5">
    <source>
        <dbReference type="Proteomes" id="UP000008743"/>
    </source>
</evidence>
<evidence type="ECO:0000256" key="2">
    <source>
        <dbReference type="ARBA" id="ARBA00022898"/>
    </source>
</evidence>
<dbReference type="InterPro" id="IPR005814">
    <property type="entry name" value="Aminotrans_3"/>
</dbReference>
<dbReference type="GO" id="GO:0008483">
    <property type="term" value="F:transaminase activity"/>
    <property type="evidence" value="ECO:0007669"/>
    <property type="project" value="UniProtKB-KW"/>
</dbReference>
<organism evidence="4 5">
    <name type="scientific">Capsaspora owczarzaki (strain ATCC 30864)</name>
    <dbReference type="NCBI Taxonomy" id="595528"/>
    <lineage>
        <taxon>Eukaryota</taxon>
        <taxon>Filasterea</taxon>
        <taxon>Capsaspora</taxon>
    </lineage>
</organism>
<dbReference type="PANTHER" id="PTHR45688:SF13">
    <property type="entry name" value="ALANINE--GLYOXYLATE AMINOTRANSFERASE 2-LIKE"/>
    <property type="match status" value="1"/>
</dbReference>
<dbReference type="eggNOG" id="KOG1403">
    <property type="taxonomic scope" value="Eukaryota"/>
</dbReference>
<keyword evidence="4" id="KW-0032">Aminotransferase</keyword>